<feature type="compositionally biased region" description="Basic residues" evidence="1">
    <location>
        <begin position="966"/>
        <end position="978"/>
    </location>
</feature>
<evidence type="ECO:0000313" key="3">
    <source>
        <dbReference type="EMBL" id="CAH3018856.1"/>
    </source>
</evidence>
<name>A0ABN8LNR4_9CNID</name>
<keyword evidence="4" id="KW-1185">Reference proteome</keyword>
<reference evidence="3 4" key="1">
    <citation type="submission" date="2022-05" db="EMBL/GenBank/DDBJ databases">
        <authorList>
            <consortium name="Genoscope - CEA"/>
            <person name="William W."/>
        </authorList>
    </citation>
    <scope>NUCLEOTIDE SEQUENCE [LARGE SCALE GENOMIC DNA]</scope>
</reference>
<gene>
    <name evidence="3" type="ORF">PEVE_00045058</name>
</gene>
<sequence>MKIFIALACAFLLPELTNGNLGFGGNQGNFYYGIGGQLSGLSGNGNQYISQPYTSLYLPDPYEHFCNFFYHLRSINQGNNLDAVIHQEILKAIFQMGRRLEMEIPGFNVFQAPKLEDCRDPNICAYLFYKRLSPMENEFFNSVYYDEVREVYVELWLLHPLMRRCLPYVKKDLKSINAKVKLVEGLLDARKPLSSAAATILPSEKFIKVLVGNSGKVLRDEIRRSCEKPKSSDQVFCSSLPELVQLVDSYQTAKGSGDSSPQWNAYLLHFLMLKYNFPSEFQQVQYPQVNEANDLMIKNLEVFFEVTSNKQTDRLRDLLSLVPDLKTIKSGCHTTWNLPRNSKKSVCVFWKAIIQMKIYAISSTPPANGKVTKVLNTNIDYPNFLSLNEMNNILTAVENQANAQNILTDWLSGELKKEVNDRFHGLKTYFQKVESFNRAKADSDVAYASTKLEHYASEVASLTDELGSSLERLINWAIAAASAEAAEDLVQSTVSTFAYLNPVEAVFVSSSLNEFADRVNKLAHTLSELGEMLYMKDSLDNLFTQSQSIKAKFNENSEFLEVVRSLVQGIASGASTDNFEEKKQKFLCLYNKYDPKVGKPELTALTSLWETMIDDTCDTILGQDTALAATMIAHIQMERACPKTKVLAQKMIESYVEVYDFQFELIEAMASYMRATTAVEAANSIVGNYEQLPSVVDQNDVKIPTLASLVVYKTALWKSTDDFCSILEYKEGGVLPSVCEGLDTNIASLASYVSPTCRNVEEYKDIPIDPHDKLEFLSDLYSGKVVSFQIPDANWLVSNKWINSRDRDSAIFVKNLEVFLPSSSAHERNVRVEWKAVGMNYFTPSNPTSKRYAIVPRKKSVFEYNEGRGAPEHCMKESSLLNNPYGPNLPKICPLNVDDNSCDELLQKTPLFPSVYSKWKISISGYESARIPNPANQDFAIKFGVKLCILQRKVKDKGINLLDPKRRGKGRKRNKKQQQRNNANTIHCQDGQYWSLNKGACTPCPSGSYSALDGYYCEQNQA</sequence>
<organism evidence="3 4">
    <name type="scientific">Porites evermanni</name>
    <dbReference type="NCBI Taxonomy" id="104178"/>
    <lineage>
        <taxon>Eukaryota</taxon>
        <taxon>Metazoa</taxon>
        <taxon>Cnidaria</taxon>
        <taxon>Anthozoa</taxon>
        <taxon>Hexacorallia</taxon>
        <taxon>Scleractinia</taxon>
        <taxon>Fungiina</taxon>
        <taxon>Poritidae</taxon>
        <taxon>Porites</taxon>
    </lineage>
</organism>
<proteinExistence type="predicted"/>
<evidence type="ECO:0000256" key="1">
    <source>
        <dbReference type="SAM" id="MobiDB-lite"/>
    </source>
</evidence>
<protein>
    <submittedName>
        <fullName evidence="3">Uncharacterized protein</fullName>
    </submittedName>
</protein>
<evidence type="ECO:0000256" key="2">
    <source>
        <dbReference type="SAM" id="SignalP"/>
    </source>
</evidence>
<feature type="region of interest" description="Disordered" evidence="1">
    <location>
        <begin position="961"/>
        <end position="983"/>
    </location>
</feature>
<dbReference type="Proteomes" id="UP001159427">
    <property type="component" value="Unassembled WGS sequence"/>
</dbReference>
<accession>A0ABN8LNR4</accession>
<comment type="caution">
    <text evidence="3">The sequence shown here is derived from an EMBL/GenBank/DDBJ whole genome shotgun (WGS) entry which is preliminary data.</text>
</comment>
<feature type="signal peptide" evidence="2">
    <location>
        <begin position="1"/>
        <end position="19"/>
    </location>
</feature>
<keyword evidence="2" id="KW-0732">Signal</keyword>
<evidence type="ECO:0000313" key="4">
    <source>
        <dbReference type="Proteomes" id="UP001159427"/>
    </source>
</evidence>
<feature type="chain" id="PRO_5047160375" evidence="2">
    <location>
        <begin position="20"/>
        <end position="1022"/>
    </location>
</feature>
<dbReference type="EMBL" id="CALNXI010000098">
    <property type="protein sequence ID" value="CAH3018856.1"/>
    <property type="molecule type" value="Genomic_DNA"/>
</dbReference>